<name>A0ABR6VRW1_9BACT</name>
<dbReference type="SUPFAM" id="SSF52540">
    <property type="entry name" value="P-loop containing nucleoside triphosphate hydrolases"/>
    <property type="match status" value="1"/>
</dbReference>
<proteinExistence type="inferred from homology"/>
<evidence type="ECO:0000313" key="7">
    <source>
        <dbReference type="Proteomes" id="UP000659698"/>
    </source>
</evidence>
<organism evidence="6 7">
    <name type="scientific">Rufibacter sediminis</name>
    <dbReference type="NCBI Taxonomy" id="2762756"/>
    <lineage>
        <taxon>Bacteria</taxon>
        <taxon>Pseudomonadati</taxon>
        <taxon>Bacteroidota</taxon>
        <taxon>Cytophagia</taxon>
        <taxon>Cytophagales</taxon>
        <taxon>Hymenobacteraceae</taxon>
        <taxon>Rufibacter</taxon>
    </lineage>
</organism>
<keyword evidence="3" id="KW-0547">Nucleotide-binding</keyword>
<dbReference type="Pfam" id="PF00005">
    <property type="entry name" value="ABC_tran"/>
    <property type="match status" value="1"/>
</dbReference>
<dbReference type="Gene3D" id="3.40.50.300">
    <property type="entry name" value="P-loop containing nucleotide triphosphate hydrolases"/>
    <property type="match status" value="1"/>
</dbReference>
<evidence type="ECO:0000256" key="3">
    <source>
        <dbReference type="ARBA" id="ARBA00022741"/>
    </source>
</evidence>
<dbReference type="PANTHER" id="PTHR43335">
    <property type="entry name" value="ABC TRANSPORTER, ATP-BINDING PROTEIN"/>
    <property type="match status" value="1"/>
</dbReference>
<feature type="domain" description="ABC transporter" evidence="5">
    <location>
        <begin position="5"/>
        <end position="228"/>
    </location>
</feature>
<keyword evidence="2" id="KW-0813">Transport</keyword>
<comment type="similarity">
    <text evidence="1">Belongs to the ABC transporter superfamily.</text>
</comment>
<gene>
    <name evidence="6" type="ORF">H7U12_09360</name>
</gene>
<dbReference type="PROSITE" id="PS00211">
    <property type="entry name" value="ABC_TRANSPORTER_1"/>
    <property type="match status" value="1"/>
</dbReference>
<dbReference type="InterPro" id="IPR017871">
    <property type="entry name" value="ABC_transporter-like_CS"/>
</dbReference>
<dbReference type="PANTHER" id="PTHR43335:SF2">
    <property type="entry name" value="ABC TRANSPORTER, ATP-BINDING PROTEIN"/>
    <property type="match status" value="1"/>
</dbReference>
<evidence type="ECO:0000256" key="1">
    <source>
        <dbReference type="ARBA" id="ARBA00005417"/>
    </source>
</evidence>
<dbReference type="PROSITE" id="PS50893">
    <property type="entry name" value="ABC_TRANSPORTER_2"/>
    <property type="match status" value="1"/>
</dbReference>
<protein>
    <submittedName>
        <fullName evidence="6">ATP-binding cassette domain-containing protein</fullName>
    </submittedName>
</protein>
<comment type="caution">
    <text evidence="6">The sequence shown here is derived from an EMBL/GenBank/DDBJ whole genome shotgun (WGS) entry which is preliminary data.</text>
</comment>
<evidence type="ECO:0000256" key="2">
    <source>
        <dbReference type="ARBA" id="ARBA00022448"/>
    </source>
</evidence>
<evidence type="ECO:0000256" key="4">
    <source>
        <dbReference type="ARBA" id="ARBA00022840"/>
    </source>
</evidence>
<dbReference type="Proteomes" id="UP000659698">
    <property type="component" value="Unassembled WGS sequence"/>
</dbReference>
<dbReference type="InterPro" id="IPR003593">
    <property type="entry name" value="AAA+_ATPase"/>
</dbReference>
<sequence length="300" mass="32177">MADILDIQGLSKRYGAVLALDQLSIKVPQGSIYGLLGPNGSGKTTTLGIVLDVINASAGTYRWFGQPISKATKRRIGALLETPNFYPYLTGEENLRITADVKRVDHSRIPAVLQTVGLAARKANKFKGYSLGMKQRLAIGAALLGDPEVLVLDEPTNGLDPEGIAEVRGLIMDIAAQGKTIILASHLLDEVEKVCTHMAVLRNGKLKAEGPVSSIMATNDLVFISGGAPLEALLQIARALPFVTEARQVNQQIQLTLQPNSDSSDLNRAFFAQGIALGQLVVRKKSLESQFLEIIKADAV</sequence>
<keyword evidence="7" id="KW-1185">Reference proteome</keyword>
<dbReference type="GO" id="GO:0005524">
    <property type="term" value="F:ATP binding"/>
    <property type="evidence" value="ECO:0007669"/>
    <property type="project" value="UniProtKB-KW"/>
</dbReference>
<reference evidence="6 7" key="1">
    <citation type="journal article" date="2019" name="Int. J. Syst. Evol. Microbiol.">
        <title>Rufibacter sediminis sp. nov., isolated from freshwater lake sediment.</title>
        <authorList>
            <person name="Qu J.H."/>
            <person name="Zhang L.J."/>
            <person name="Fu Y.H."/>
            <person name="Li H.F."/>
        </authorList>
    </citation>
    <scope>NUCLEOTIDE SEQUENCE [LARGE SCALE GENOMIC DNA]</scope>
    <source>
        <strain evidence="6 7">H-1</strain>
    </source>
</reference>
<dbReference type="EMBL" id="JACOAF010000022">
    <property type="protein sequence ID" value="MBC3539890.1"/>
    <property type="molecule type" value="Genomic_DNA"/>
</dbReference>
<keyword evidence="4 6" id="KW-0067">ATP-binding</keyword>
<evidence type="ECO:0000259" key="5">
    <source>
        <dbReference type="PROSITE" id="PS50893"/>
    </source>
</evidence>
<dbReference type="SMART" id="SM00382">
    <property type="entry name" value="AAA"/>
    <property type="match status" value="1"/>
</dbReference>
<dbReference type="InterPro" id="IPR027417">
    <property type="entry name" value="P-loop_NTPase"/>
</dbReference>
<dbReference type="InterPro" id="IPR003439">
    <property type="entry name" value="ABC_transporter-like_ATP-bd"/>
</dbReference>
<evidence type="ECO:0000313" key="6">
    <source>
        <dbReference type="EMBL" id="MBC3539890.1"/>
    </source>
</evidence>
<dbReference type="RefSeq" id="WP_186636510.1">
    <property type="nucleotide sequence ID" value="NZ_JACOAF010000022.1"/>
</dbReference>
<accession>A0ABR6VRW1</accession>